<evidence type="ECO:0000256" key="2">
    <source>
        <dbReference type="ARBA" id="ARBA00022679"/>
    </source>
</evidence>
<sequence length="568" mass="61637">MSDPFKPNSFKRKNAKNLTLNKAPARAPNPSDGDAQIPGAIGNSESNRTDTLEIGLEFKLDLRSEDLVFERELGAGNGGTVSKVSHASTKVVMARKIIRLDAKENVRKQIVRELQVGHDCNSPYVITFYGAFQNDARDIVLCMEYMDCGSLDRISKDFGPVRVNVLGKITESILAGLVYLWEAHRIMHRDIKPSNVLVNSRGSIKLCDFGVATETVNSIANTFVGTSTYMAPERIQGGAYSVTSDVWSVGLTVMQLAIGRFPFDSNESAAGDRASAGPMGILDLLQTIVHEPAPKLPQSEAFPIILHEFVAKCLLKNPEERPTPRQLYDKDLFLQAAKRTPVDIEEWAVSMMERNNRKSYLEPPAPRALNRDGSRDSFVSHAPDIHPSSNNVSYANSNNHNAPSTGPNSGSSGDTQSTRTTSTPTSQSGEIPVIATQSPPPNSFTTSMSPRSPTPPLSLEHLSLETQDKSMLNPYSARNNRLGYGNRDNIPEPASAVEATSRPFFPPRMHSASALSAGSGFSPRNGLQSATMPRRTAPPAGGPPSGPLPPPPGKEAKNIDFGSPRRQR</sequence>
<dbReference type="InterPro" id="IPR008271">
    <property type="entry name" value="Ser/Thr_kinase_AS"/>
</dbReference>
<dbReference type="SUPFAM" id="SSF56112">
    <property type="entry name" value="Protein kinase-like (PK-like)"/>
    <property type="match status" value="1"/>
</dbReference>
<dbReference type="GO" id="GO:0004712">
    <property type="term" value="F:protein serine/threonine/tyrosine kinase activity"/>
    <property type="evidence" value="ECO:0007669"/>
    <property type="project" value="UniProtKB-ARBA"/>
</dbReference>
<evidence type="ECO:0000256" key="1">
    <source>
        <dbReference type="ARBA" id="ARBA00022527"/>
    </source>
</evidence>
<accession>A0A8H7AFC3</accession>
<dbReference type="OrthoDB" id="10252354at2759"/>
<dbReference type="InterPro" id="IPR017441">
    <property type="entry name" value="Protein_kinase_ATP_BS"/>
</dbReference>
<dbReference type="FunFam" id="3.30.200.20:FF:000261">
    <property type="entry name" value="MAP kinase kinase Ste7"/>
    <property type="match status" value="1"/>
</dbReference>
<dbReference type="GO" id="GO:0005524">
    <property type="term" value="F:ATP binding"/>
    <property type="evidence" value="ECO:0007669"/>
    <property type="project" value="UniProtKB-UniRule"/>
</dbReference>
<keyword evidence="3 7" id="KW-0547">Nucleotide-binding</keyword>
<name>A0A8H7AFC3_9EURO</name>
<dbReference type="GO" id="GO:0004674">
    <property type="term" value="F:protein serine/threonine kinase activity"/>
    <property type="evidence" value="ECO:0007669"/>
    <property type="project" value="UniProtKB-KW"/>
</dbReference>
<keyword evidence="4" id="KW-0418">Kinase</keyword>
<reference evidence="10" key="1">
    <citation type="submission" date="2020-02" db="EMBL/GenBank/DDBJ databases">
        <authorList>
            <person name="Palmer J.M."/>
        </authorList>
    </citation>
    <scope>NUCLEOTIDE SEQUENCE</scope>
    <source>
        <strain evidence="10">EPUS1.4</strain>
        <tissue evidence="10">Thallus</tissue>
    </source>
</reference>
<keyword evidence="2" id="KW-0808">Transferase</keyword>
<dbReference type="Proteomes" id="UP000606974">
    <property type="component" value="Unassembled WGS sequence"/>
</dbReference>
<evidence type="ECO:0000256" key="5">
    <source>
        <dbReference type="ARBA" id="ARBA00022840"/>
    </source>
</evidence>
<dbReference type="PROSITE" id="PS00108">
    <property type="entry name" value="PROTEIN_KINASE_ST"/>
    <property type="match status" value="1"/>
</dbReference>
<dbReference type="AlphaFoldDB" id="A0A8H7AFC3"/>
<feature type="region of interest" description="Disordered" evidence="8">
    <location>
        <begin position="1"/>
        <end position="46"/>
    </location>
</feature>
<evidence type="ECO:0000313" key="11">
    <source>
        <dbReference type="Proteomes" id="UP000606974"/>
    </source>
</evidence>
<feature type="compositionally biased region" description="Pro residues" evidence="8">
    <location>
        <begin position="540"/>
        <end position="553"/>
    </location>
</feature>
<dbReference type="Gene3D" id="1.10.510.10">
    <property type="entry name" value="Transferase(Phosphotransferase) domain 1"/>
    <property type="match status" value="1"/>
</dbReference>
<comment type="caution">
    <text evidence="10">The sequence shown here is derived from an EMBL/GenBank/DDBJ whole genome shotgun (WGS) entry which is preliminary data.</text>
</comment>
<proteinExistence type="inferred from homology"/>
<dbReference type="InterPro" id="IPR050915">
    <property type="entry name" value="MAP_kinase_kinase"/>
</dbReference>
<keyword evidence="11" id="KW-1185">Reference proteome</keyword>
<comment type="similarity">
    <text evidence="6">Belongs to the protein kinase superfamily. STE Ser/Thr protein kinase family. MAP kinase kinase subfamily.</text>
</comment>
<evidence type="ECO:0000313" key="10">
    <source>
        <dbReference type="EMBL" id="KAF7504155.1"/>
    </source>
</evidence>
<feature type="compositionally biased region" description="Low complexity" evidence="8">
    <location>
        <begin position="409"/>
        <end position="429"/>
    </location>
</feature>
<dbReference type="InterPro" id="IPR011009">
    <property type="entry name" value="Kinase-like_dom_sf"/>
</dbReference>
<dbReference type="InterPro" id="IPR000719">
    <property type="entry name" value="Prot_kinase_dom"/>
</dbReference>
<organism evidence="10 11">
    <name type="scientific">Endocarpon pusillum</name>
    <dbReference type="NCBI Taxonomy" id="364733"/>
    <lineage>
        <taxon>Eukaryota</taxon>
        <taxon>Fungi</taxon>
        <taxon>Dikarya</taxon>
        <taxon>Ascomycota</taxon>
        <taxon>Pezizomycotina</taxon>
        <taxon>Eurotiomycetes</taxon>
        <taxon>Chaetothyriomycetidae</taxon>
        <taxon>Verrucariales</taxon>
        <taxon>Verrucariaceae</taxon>
        <taxon>Endocarpon</taxon>
    </lineage>
</organism>
<feature type="region of interest" description="Disordered" evidence="8">
    <location>
        <begin position="502"/>
        <end position="568"/>
    </location>
</feature>
<feature type="region of interest" description="Disordered" evidence="8">
    <location>
        <begin position="358"/>
        <end position="459"/>
    </location>
</feature>
<dbReference type="SMART" id="SM00220">
    <property type="entry name" value="S_TKc"/>
    <property type="match status" value="1"/>
</dbReference>
<feature type="binding site" evidence="7">
    <location>
        <position position="96"/>
    </location>
    <ligand>
        <name>ATP</name>
        <dbReference type="ChEBI" id="CHEBI:30616"/>
    </ligand>
</feature>
<dbReference type="PROSITE" id="PS50011">
    <property type="entry name" value="PROTEIN_KINASE_DOM"/>
    <property type="match status" value="1"/>
</dbReference>
<dbReference type="EMBL" id="JAACFV010000147">
    <property type="protein sequence ID" value="KAF7504155.1"/>
    <property type="molecule type" value="Genomic_DNA"/>
</dbReference>
<feature type="domain" description="Protein kinase" evidence="9">
    <location>
        <begin position="67"/>
        <end position="334"/>
    </location>
</feature>
<gene>
    <name evidence="10" type="ORF">GJ744_002624</name>
</gene>
<evidence type="ECO:0000256" key="7">
    <source>
        <dbReference type="PROSITE-ProRule" id="PRU10141"/>
    </source>
</evidence>
<evidence type="ECO:0000256" key="4">
    <source>
        <dbReference type="ARBA" id="ARBA00022777"/>
    </source>
</evidence>
<feature type="compositionally biased region" description="Low complexity" evidence="8">
    <location>
        <begin position="511"/>
        <end position="522"/>
    </location>
</feature>
<dbReference type="PROSITE" id="PS00107">
    <property type="entry name" value="PROTEIN_KINASE_ATP"/>
    <property type="match status" value="1"/>
</dbReference>
<dbReference type="PANTHER" id="PTHR47448:SF1">
    <property type="entry name" value="SERINE_THREONINE-PROTEIN KINASE STE7 HOMOLOG"/>
    <property type="match status" value="1"/>
</dbReference>
<evidence type="ECO:0000259" key="9">
    <source>
        <dbReference type="PROSITE" id="PS50011"/>
    </source>
</evidence>
<feature type="compositionally biased region" description="Low complexity" evidence="8">
    <location>
        <begin position="388"/>
        <end position="401"/>
    </location>
</feature>
<keyword evidence="1" id="KW-0723">Serine/threonine-protein kinase</keyword>
<dbReference type="CDD" id="cd06620">
    <property type="entry name" value="PKc_Byr1_like"/>
    <property type="match status" value="1"/>
</dbReference>
<evidence type="ECO:0000256" key="8">
    <source>
        <dbReference type="SAM" id="MobiDB-lite"/>
    </source>
</evidence>
<evidence type="ECO:0000256" key="3">
    <source>
        <dbReference type="ARBA" id="ARBA00022741"/>
    </source>
</evidence>
<dbReference type="PANTHER" id="PTHR47448">
    <property type="entry name" value="DUAL SPECIFICITY MITOGEN-ACTIVATED PROTEIN KINASE KINASE DSOR1-LIKE PROTEIN"/>
    <property type="match status" value="1"/>
</dbReference>
<dbReference type="Gene3D" id="3.30.200.20">
    <property type="entry name" value="Phosphorylase Kinase, domain 1"/>
    <property type="match status" value="1"/>
</dbReference>
<evidence type="ECO:0000256" key="6">
    <source>
        <dbReference type="ARBA" id="ARBA00038035"/>
    </source>
</evidence>
<dbReference type="GO" id="GO:0000165">
    <property type="term" value="P:MAPK cascade"/>
    <property type="evidence" value="ECO:0007669"/>
    <property type="project" value="UniProtKB-ARBA"/>
</dbReference>
<dbReference type="Pfam" id="PF00069">
    <property type="entry name" value="Pkinase"/>
    <property type="match status" value="1"/>
</dbReference>
<keyword evidence="5 7" id="KW-0067">ATP-binding</keyword>
<protein>
    <recommendedName>
        <fullName evidence="9">Protein kinase domain-containing protein</fullName>
    </recommendedName>
</protein>
<dbReference type="FunFam" id="1.10.510.10:FF:000253">
    <property type="entry name" value="MAP kinase kinase Ste7"/>
    <property type="match status" value="1"/>
</dbReference>
<dbReference type="InterPro" id="IPR049613">
    <property type="entry name" value="Byr1-like_cat"/>
</dbReference>